<feature type="region of interest" description="Disordered" evidence="1">
    <location>
        <begin position="270"/>
        <end position="297"/>
    </location>
</feature>
<dbReference type="EMBL" id="KN822028">
    <property type="protein sequence ID" value="KIM64482.1"/>
    <property type="molecule type" value="Genomic_DNA"/>
</dbReference>
<sequence length="828" mass="90444">MAQPSTTTEEFDDGWGITQAMYDVVSQNMARIGAISMQQYLYGDSIPGPNTNAPSPPPVPVPSPVAPASTARLTESTHLSAIARLNQACQRAFGTTDVLRYEFIEENGQKSKQCILTITRPDGTKRSYATQPAFAKKAEAKAEASRIAIDMDALDFITFGETSSSSTPSSGPSNDVGLSPPGQRDDGSSSVSIIEKCCVQWRPASITPHWVAFTDSKLSSKYGFALQIQLSPHVERVYMSQPICDTYEEAKEACAKAAIAEGVLNFIKHGNGQVRPPSPKPLPDSPTNERDGQSSNSTAPLALQTFFDSLPRPFPEKFDSNDAHKINAPGWLHSLIQSARGGKLGMSYFFTSGTTPGLHGCLLRIDQPENYKAYLVEAQFAKRADAKAAVTLRAMSRGVGDYIRTIASSVELKVTPQMRSFSSNYVFPTLQSELNKIDPALHPQVEYGKQKDAFGATLIVALPTVSTLPEMRKYEVPCEYRNKADARVAVIAQAAEQGVIEFVRFRGRPPPAGYSSPFILRNYDPDASRKRLQPDNPEESQPSKKQKKDLPRELDHRRSLDVTGEECLGGGHPQDVSEHWPLNTLPFPGYPSDLGSGYGHPQQPIVHGGHPPHGTPLILGPSPLHFDPRPRVHNNMAGPASFSGSDHFKLPGMHSAPSFPYPAIQHEPSNVPIPMLVNTQTLPFPSKRRRDSDLEPGEVFSPSSSQSSQSDVPSQPEGRAGDGGVHHDTSQKPATNTPAPSEERTGKARNEATKSHVKALIEYCVKNGLGPPSIGEERSETNMFKAWIVIGKERFELPRMYRTAEEGKQRVAKQVLARLRSQRKAEDG</sequence>
<organism evidence="2 3">
    <name type="scientific">Scleroderma citrinum Foug A</name>
    <dbReference type="NCBI Taxonomy" id="1036808"/>
    <lineage>
        <taxon>Eukaryota</taxon>
        <taxon>Fungi</taxon>
        <taxon>Dikarya</taxon>
        <taxon>Basidiomycota</taxon>
        <taxon>Agaricomycotina</taxon>
        <taxon>Agaricomycetes</taxon>
        <taxon>Agaricomycetidae</taxon>
        <taxon>Boletales</taxon>
        <taxon>Sclerodermatineae</taxon>
        <taxon>Sclerodermataceae</taxon>
        <taxon>Scleroderma</taxon>
    </lineage>
</organism>
<accession>A0A0C3AHS5</accession>
<feature type="region of interest" description="Disordered" evidence="1">
    <location>
        <begin position="46"/>
        <end position="66"/>
    </location>
</feature>
<feature type="compositionally biased region" description="Basic and acidic residues" evidence="1">
    <location>
        <begin position="548"/>
        <end position="560"/>
    </location>
</feature>
<evidence type="ECO:0000256" key="1">
    <source>
        <dbReference type="SAM" id="MobiDB-lite"/>
    </source>
</evidence>
<feature type="compositionally biased region" description="Low complexity" evidence="1">
    <location>
        <begin position="162"/>
        <end position="173"/>
    </location>
</feature>
<dbReference type="OrthoDB" id="3254160at2759"/>
<dbReference type="STRING" id="1036808.A0A0C3AHS5"/>
<feature type="region of interest" description="Disordered" evidence="1">
    <location>
        <begin position="527"/>
        <end position="583"/>
    </location>
</feature>
<evidence type="ECO:0000313" key="3">
    <source>
        <dbReference type="Proteomes" id="UP000053989"/>
    </source>
</evidence>
<feature type="compositionally biased region" description="Pro residues" evidence="1">
    <location>
        <begin position="54"/>
        <end position="65"/>
    </location>
</feature>
<dbReference type="InParanoid" id="A0A0C3AHS5"/>
<dbReference type="AlphaFoldDB" id="A0A0C3AHS5"/>
<dbReference type="SUPFAM" id="SSF54768">
    <property type="entry name" value="dsRNA-binding domain-like"/>
    <property type="match status" value="1"/>
</dbReference>
<feature type="region of interest" description="Disordered" evidence="1">
    <location>
        <begin position="682"/>
        <end position="753"/>
    </location>
</feature>
<keyword evidence="3" id="KW-1185">Reference proteome</keyword>
<feature type="compositionally biased region" description="Basic and acidic residues" evidence="1">
    <location>
        <begin position="741"/>
        <end position="753"/>
    </location>
</feature>
<evidence type="ECO:0000313" key="2">
    <source>
        <dbReference type="EMBL" id="KIM64482.1"/>
    </source>
</evidence>
<protein>
    <submittedName>
        <fullName evidence="2">Uncharacterized protein</fullName>
    </submittedName>
</protein>
<gene>
    <name evidence="2" type="ORF">SCLCIDRAFT_115071</name>
</gene>
<feature type="region of interest" description="Disordered" evidence="1">
    <location>
        <begin position="162"/>
        <end position="189"/>
    </location>
</feature>
<reference evidence="2 3" key="1">
    <citation type="submission" date="2014-04" db="EMBL/GenBank/DDBJ databases">
        <authorList>
            <consortium name="DOE Joint Genome Institute"/>
            <person name="Kuo A."/>
            <person name="Kohler A."/>
            <person name="Nagy L.G."/>
            <person name="Floudas D."/>
            <person name="Copeland A."/>
            <person name="Barry K.W."/>
            <person name="Cichocki N."/>
            <person name="Veneault-Fourrey C."/>
            <person name="LaButti K."/>
            <person name="Lindquist E.A."/>
            <person name="Lipzen A."/>
            <person name="Lundell T."/>
            <person name="Morin E."/>
            <person name="Murat C."/>
            <person name="Sun H."/>
            <person name="Tunlid A."/>
            <person name="Henrissat B."/>
            <person name="Grigoriev I.V."/>
            <person name="Hibbett D.S."/>
            <person name="Martin F."/>
            <person name="Nordberg H.P."/>
            <person name="Cantor M.N."/>
            <person name="Hua S.X."/>
        </authorList>
    </citation>
    <scope>NUCLEOTIDE SEQUENCE [LARGE SCALE GENOMIC DNA]</scope>
    <source>
        <strain evidence="2 3">Foug A</strain>
    </source>
</reference>
<reference evidence="3" key="2">
    <citation type="submission" date="2015-01" db="EMBL/GenBank/DDBJ databases">
        <title>Evolutionary Origins and Diversification of the Mycorrhizal Mutualists.</title>
        <authorList>
            <consortium name="DOE Joint Genome Institute"/>
            <consortium name="Mycorrhizal Genomics Consortium"/>
            <person name="Kohler A."/>
            <person name="Kuo A."/>
            <person name="Nagy L.G."/>
            <person name="Floudas D."/>
            <person name="Copeland A."/>
            <person name="Barry K.W."/>
            <person name="Cichocki N."/>
            <person name="Veneault-Fourrey C."/>
            <person name="LaButti K."/>
            <person name="Lindquist E.A."/>
            <person name="Lipzen A."/>
            <person name="Lundell T."/>
            <person name="Morin E."/>
            <person name="Murat C."/>
            <person name="Riley R."/>
            <person name="Ohm R."/>
            <person name="Sun H."/>
            <person name="Tunlid A."/>
            <person name="Henrissat B."/>
            <person name="Grigoriev I.V."/>
            <person name="Hibbett D.S."/>
            <person name="Martin F."/>
        </authorList>
    </citation>
    <scope>NUCLEOTIDE SEQUENCE [LARGE SCALE GENOMIC DNA]</scope>
    <source>
        <strain evidence="3">Foug A</strain>
    </source>
</reference>
<feature type="compositionally biased region" description="Low complexity" evidence="1">
    <location>
        <begin position="701"/>
        <end position="716"/>
    </location>
</feature>
<name>A0A0C3AHS5_9AGAM</name>
<dbReference type="HOGENOM" id="CLU_008395_0_0_1"/>
<dbReference type="Proteomes" id="UP000053989">
    <property type="component" value="Unassembled WGS sequence"/>
</dbReference>
<proteinExistence type="predicted"/>